<name>A0A193G8W8_9BORD</name>
<dbReference type="PANTHER" id="PTHR48080">
    <property type="entry name" value="D-GALACTONATE DEHYDRATASE-RELATED"/>
    <property type="match status" value="1"/>
</dbReference>
<dbReference type="SFLD" id="SFLDG00179">
    <property type="entry name" value="mandelate_racemase"/>
    <property type="match status" value="1"/>
</dbReference>
<feature type="domain" description="Mandelate racemase/muconate lactonizing enzyme C-terminal" evidence="2">
    <location>
        <begin position="135"/>
        <end position="241"/>
    </location>
</feature>
<dbReference type="PANTHER" id="PTHR48080:SF2">
    <property type="entry name" value="D-GALACTONATE DEHYDRATASE"/>
    <property type="match status" value="1"/>
</dbReference>
<sequence length="383" mass="42114">MKITSIKSYSIDPGFRNRTWLFVKVETDAGLHGWGEAYTLRGRDLAIEGAVAELGAATVGRSPFDIKHFTQGVNDDFAQRRHSFELYCAQSAIEHAMWDIVGKACGQPVYNLLGGAYRRRIRVYANGWSDDCKTPADYADAARRVVDRGYAAIKLSPIPGPWRTHVPRAHEDHVIAVVAAVREAVGPNVEILFDALRRLAPYSAIRMGKAMEPFRLYWYEEPCPADHIGALAEVRDAVAIPIVSGETLYGKPAFRELFERRAVDIINPDVCNVGGILEMKEIAAMAEAHAVGVSPHNFNSTTLALAATVHASATMPNFLLTEYYLPFVEFGDRICPAQLRPVDGYIELPDTPGLGLDLDEQALARYAGRAAGAPALRQPIHES</sequence>
<dbReference type="SUPFAM" id="SSF51604">
    <property type="entry name" value="Enolase C-terminal domain-like"/>
    <property type="match status" value="1"/>
</dbReference>
<accession>A0A193G8W8</accession>
<dbReference type="RefSeq" id="WP_066654434.1">
    <property type="nucleotide sequence ID" value="NZ_CBCSCL010000010.1"/>
</dbReference>
<dbReference type="EMBL" id="CP016172">
    <property type="protein sequence ID" value="ANN76432.1"/>
    <property type="molecule type" value="Genomic_DNA"/>
</dbReference>
<proteinExistence type="predicted"/>
<dbReference type="InterPro" id="IPR013341">
    <property type="entry name" value="Mandelate_racemase_N_dom"/>
</dbReference>
<organism evidence="3 4">
    <name type="scientific">Bordetella flabilis</name>
    <dbReference type="NCBI Taxonomy" id="463014"/>
    <lineage>
        <taxon>Bacteria</taxon>
        <taxon>Pseudomonadati</taxon>
        <taxon>Pseudomonadota</taxon>
        <taxon>Betaproteobacteria</taxon>
        <taxon>Burkholderiales</taxon>
        <taxon>Alcaligenaceae</taxon>
        <taxon>Bordetella</taxon>
    </lineage>
</organism>
<evidence type="ECO:0000313" key="4">
    <source>
        <dbReference type="Proteomes" id="UP000091926"/>
    </source>
</evidence>
<dbReference type="GO" id="GO:0016829">
    <property type="term" value="F:lyase activity"/>
    <property type="evidence" value="ECO:0007669"/>
    <property type="project" value="UniProtKB-KW"/>
</dbReference>
<dbReference type="Proteomes" id="UP000091926">
    <property type="component" value="Chromosome"/>
</dbReference>
<dbReference type="AlphaFoldDB" id="A0A193G8W8"/>
<dbReference type="InterPro" id="IPR036849">
    <property type="entry name" value="Enolase-like_C_sf"/>
</dbReference>
<dbReference type="SFLD" id="SFLDS00001">
    <property type="entry name" value="Enolase"/>
    <property type="match status" value="1"/>
</dbReference>
<dbReference type="CDD" id="cd03316">
    <property type="entry name" value="MR_like"/>
    <property type="match status" value="1"/>
</dbReference>
<evidence type="ECO:0000313" key="3">
    <source>
        <dbReference type="EMBL" id="ANN76432.1"/>
    </source>
</evidence>
<dbReference type="Pfam" id="PF13378">
    <property type="entry name" value="MR_MLE_C"/>
    <property type="match status" value="1"/>
</dbReference>
<reference evidence="3 4" key="1">
    <citation type="submission" date="2016-06" db="EMBL/GenBank/DDBJ databases">
        <title>Complete genome sequences of Bordetella bronchialis and Bordetella flabilis.</title>
        <authorList>
            <person name="LiPuma J.J."/>
            <person name="Spilker T."/>
        </authorList>
    </citation>
    <scope>NUCLEOTIDE SEQUENCE [LARGE SCALE GENOMIC DNA]</scope>
    <source>
        <strain evidence="3 4">AU10664</strain>
    </source>
</reference>
<evidence type="ECO:0000259" key="2">
    <source>
        <dbReference type="SMART" id="SM00922"/>
    </source>
</evidence>
<dbReference type="InterPro" id="IPR013342">
    <property type="entry name" value="Mandelate_racemase_C"/>
</dbReference>
<dbReference type="Pfam" id="PF02746">
    <property type="entry name" value="MR_MLE_N"/>
    <property type="match status" value="1"/>
</dbReference>
<dbReference type="InterPro" id="IPR029065">
    <property type="entry name" value="Enolase_C-like"/>
</dbReference>
<dbReference type="InterPro" id="IPR029017">
    <property type="entry name" value="Enolase-like_N"/>
</dbReference>
<dbReference type="KEGG" id="bfz:BAU07_04245"/>
<dbReference type="OrthoDB" id="103536at2"/>
<evidence type="ECO:0000256" key="1">
    <source>
        <dbReference type="ARBA" id="ARBA00023239"/>
    </source>
</evidence>
<keyword evidence="4" id="KW-1185">Reference proteome</keyword>
<protein>
    <recommendedName>
        <fullName evidence="2">Mandelate racemase/muconate lactonizing enzyme C-terminal domain-containing protein</fullName>
    </recommendedName>
</protein>
<dbReference type="Gene3D" id="3.20.20.120">
    <property type="entry name" value="Enolase-like C-terminal domain"/>
    <property type="match status" value="1"/>
</dbReference>
<dbReference type="SMART" id="SM00922">
    <property type="entry name" value="MR_MLE"/>
    <property type="match status" value="1"/>
</dbReference>
<dbReference type="Gene3D" id="3.30.390.10">
    <property type="entry name" value="Enolase-like, N-terminal domain"/>
    <property type="match status" value="1"/>
</dbReference>
<keyword evidence="1" id="KW-0456">Lyase</keyword>
<dbReference type="InterPro" id="IPR034593">
    <property type="entry name" value="DgoD-like"/>
</dbReference>
<dbReference type="SUPFAM" id="SSF54826">
    <property type="entry name" value="Enolase N-terminal domain-like"/>
    <property type="match status" value="1"/>
</dbReference>
<dbReference type="STRING" id="463014.BAU07_04245"/>
<gene>
    <name evidence="3" type="ORF">BAU07_04245</name>
</gene>